<keyword evidence="2" id="KW-0547">Nucleotide-binding</keyword>
<dbReference type="EMBL" id="JBCAWK010000008">
    <property type="protein sequence ID" value="KAK8850594.1"/>
    <property type="molecule type" value="Genomic_DNA"/>
</dbReference>
<feature type="compositionally biased region" description="Basic and acidic residues" evidence="5">
    <location>
        <begin position="270"/>
        <end position="283"/>
    </location>
</feature>
<feature type="region of interest" description="Disordered" evidence="5">
    <location>
        <begin position="654"/>
        <end position="693"/>
    </location>
</feature>
<dbReference type="PANTHER" id="PTHR44329:SF288">
    <property type="entry name" value="MITOGEN-ACTIVATED PROTEIN KINASE KINASE KINASE 20"/>
    <property type="match status" value="1"/>
</dbReference>
<dbReference type="GO" id="GO:0004674">
    <property type="term" value="F:protein serine/threonine kinase activity"/>
    <property type="evidence" value="ECO:0007669"/>
    <property type="project" value="TreeGrafter"/>
</dbReference>
<comment type="caution">
    <text evidence="7">The sequence shown here is derived from an EMBL/GenBank/DDBJ whole genome shotgun (WGS) entry which is preliminary data.</text>
</comment>
<dbReference type="GeneID" id="92181771"/>
<keyword evidence="3" id="KW-0418">Kinase</keyword>
<accession>A0AAW0YJT8</accession>
<evidence type="ECO:0000256" key="4">
    <source>
        <dbReference type="ARBA" id="ARBA00022840"/>
    </source>
</evidence>
<feature type="region of interest" description="Disordered" evidence="5">
    <location>
        <begin position="1"/>
        <end position="27"/>
    </location>
</feature>
<dbReference type="Pfam" id="PF07714">
    <property type="entry name" value="PK_Tyr_Ser-Thr"/>
    <property type="match status" value="1"/>
</dbReference>
<feature type="compositionally biased region" description="Basic and acidic residues" evidence="5">
    <location>
        <begin position="18"/>
        <end position="27"/>
    </location>
</feature>
<feature type="domain" description="Protein kinase" evidence="6">
    <location>
        <begin position="382"/>
        <end position="652"/>
    </location>
</feature>
<evidence type="ECO:0000256" key="2">
    <source>
        <dbReference type="ARBA" id="ARBA00022741"/>
    </source>
</evidence>
<evidence type="ECO:0000256" key="1">
    <source>
        <dbReference type="ARBA" id="ARBA00022679"/>
    </source>
</evidence>
<dbReference type="Gene3D" id="1.10.510.10">
    <property type="entry name" value="Transferase(Phosphotransferase) domain 1"/>
    <property type="match status" value="1"/>
</dbReference>
<keyword evidence="8" id="KW-1185">Reference proteome</keyword>
<feature type="compositionally biased region" description="Low complexity" evidence="5">
    <location>
        <begin position="678"/>
        <end position="690"/>
    </location>
</feature>
<protein>
    <recommendedName>
        <fullName evidence="6">Protein kinase domain-containing protein</fullName>
    </recommendedName>
</protein>
<feature type="compositionally biased region" description="Polar residues" evidence="5">
    <location>
        <begin position="664"/>
        <end position="677"/>
    </location>
</feature>
<dbReference type="InterPro" id="IPR011009">
    <property type="entry name" value="Kinase-like_dom_sf"/>
</dbReference>
<reference evidence="7 8" key="1">
    <citation type="journal article" date="2024" name="bioRxiv">
        <title>Comparative genomics of Cryptococcus and Kwoniella reveals pathogenesis evolution and contrasting karyotype dynamics via intercentromeric recombination or chromosome fusion.</title>
        <authorList>
            <person name="Coelho M.A."/>
            <person name="David-Palma M."/>
            <person name="Shea T."/>
            <person name="Bowers K."/>
            <person name="McGinley-Smith S."/>
            <person name="Mohammad A.W."/>
            <person name="Gnirke A."/>
            <person name="Yurkov A.M."/>
            <person name="Nowrousian M."/>
            <person name="Sun S."/>
            <person name="Cuomo C.A."/>
            <person name="Heitman J."/>
        </authorList>
    </citation>
    <scope>NUCLEOTIDE SEQUENCE [LARGE SCALE GENOMIC DNA]</scope>
    <source>
        <strain evidence="7 8">CBS 13917</strain>
    </source>
</reference>
<evidence type="ECO:0000259" key="6">
    <source>
        <dbReference type="PROSITE" id="PS50011"/>
    </source>
</evidence>
<sequence>MFVNQTDSPRKSTQLRKRPVEEDQKGHNIERAVTAAPPPGVLPPQRTETLEERVRWLTRFERAVNLFKDVGEAVPLIGPAMPVISLLTDLVNRLEQVNNNQLEGSRIAERILALSRALFQAVEMCPAGQIPDNYMELMKSYRLELRGMITDLVGMEKVRQNEGSAKTMVLFGARSRQLESLWERLQNFQAEWTLFGTWYHATGHIATTSNMNTPIAQQMQDAWKLPTKKARLQAMSGVDYEHDPLCFTRAVTAFQDYQELFLGTSNPQVEQEKSSHLATDDARGLPLKGSPSKDLLHLLTGEGSSSIPLEGGQSIRLRGDTNLTIMMVTANSGAPSPAPASREVLPSMYDILESLKQDIIEEIEELGGVPPDADEKVTETYVLRTEPLGASAIQTSFKGILYPNERVCIKDTSPFKWHDRDLSATSVFDFKNHIELYKKAMKRSAGVVPFNQYSIRSHSDALYPLFFLTPLYPNGNVEGYLSKEGKTVAHRLQILLVIAQTMRDFHSDEIIHGNLKASNVLIDDQGLPLLSDFGGIYAQPNIRKQFTTGLRDFLTYASPQTIDHGSVSKEADVWSFGVLAYKIFVGKGIHEEIATDDLPHFIRTLATVSTRSIDPSPNLLPPRVWDLIRKCLHTTPRRRPTFERIVRDLEEINDSDKVKKPRPTISTPESVQHHQGASSSTSGPNSSPPSRRVRLRRSVVSLATPIRKAASFVGPLREAESSAIGAAQDDSFPDSLQLALERLGLRKRSTRA</sequence>
<gene>
    <name evidence="7" type="ORF">IAR55_004513</name>
</gene>
<dbReference type="InterPro" id="IPR001245">
    <property type="entry name" value="Ser-Thr/Tyr_kinase_cat_dom"/>
</dbReference>
<proteinExistence type="predicted"/>
<feature type="region of interest" description="Disordered" evidence="5">
    <location>
        <begin position="267"/>
        <end position="286"/>
    </location>
</feature>
<keyword evidence="1" id="KW-0808">Transferase</keyword>
<dbReference type="CDD" id="cd00180">
    <property type="entry name" value="PKc"/>
    <property type="match status" value="1"/>
</dbReference>
<keyword evidence="4" id="KW-0067">ATP-binding</keyword>
<name>A0AAW0YJT8_9TREE</name>
<dbReference type="GO" id="GO:0005524">
    <property type="term" value="F:ATP binding"/>
    <property type="evidence" value="ECO:0007669"/>
    <property type="project" value="UniProtKB-KW"/>
</dbReference>
<evidence type="ECO:0000256" key="5">
    <source>
        <dbReference type="SAM" id="MobiDB-lite"/>
    </source>
</evidence>
<dbReference type="PROSITE" id="PS50011">
    <property type="entry name" value="PROTEIN_KINASE_DOM"/>
    <property type="match status" value="1"/>
</dbReference>
<evidence type="ECO:0000313" key="8">
    <source>
        <dbReference type="Proteomes" id="UP001388673"/>
    </source>
</evidence>
<dbReference type="InterPro" id="IPR000719">
    <property type="entry name" value="Prot_kinase_dom"/>
</dbReference>
<organism evidence="7 8">
    <name type="scientific">Kwoniella newhampshirensis</name>
    <dbReference type="NCBI Taxonomy" id="1651941"/>
    <lineage>
        <taxon>Eukaryota</taxon>
        <taxon>Fungi</taxon>
        <taxon>Dikarya</taxon>
        <taxon>Basidiomycota</taxon>
        <taxon>Agaricomycotina</taxon>
        <taxon>Tremellomycetes</taxon>
        <taxon>Tremellales</taxon>
        <taxon>Cryptococcaceae</taxon>
        <taxon>Kwoniella</taxon>
    </lineage>
</organism>
<dbReference type="SUPFAM" id="SSF56112">
    <property type="entry name" value="Protein kinase-like (PK-like)"/>
    <property type="match status" value="1"/>
</dbReference>
<dbReference type="RefSeq" id="XP_066802025.1">
    <property type="nucleotide sequence ID" value="XM_066947611.1"/>
</dbReference>
<dbReference type="AlphaFoldDB" id="A0AAW0YJT8"/>
<evidence type="ECO:0000313" key="7">
    <source>
        <dbReference type="EMBL" id="KAK8850594.1"/>
    </source>
</evidence>
<dbReference type="PANTHER" id="PTHR44329">
    <property type="entry name" value="SERINE/THREONINE-PROTEIN KINASE TNNI3K-RELATED"/>
    <property type="match status" value="1"/>
</dbReference>
<dbReference type="Proteomes" id="UP001388673">
    <property type="component" value="Unassembled WGS sequence"/>
</dbReference>
<dbReference type="KEGG" id="kne:92181771"/>
<evidence type="ECO:0000256" key="3">
    <source>
        <dbReference type="ARBA" id="ARBA00022777"/>
    </source>
</evidence>
<dbReference type="InterPro" id="IPR051681">
    <property type="entry name" value="Ser/Thr_Kinases-Pseudokinases"/>
</dbReference>